<dbReference type="InterPro" id="IPR035441">
    <property type="entry name" value="TFIIS/LEDGF_dom_sf"/>
</dbReference>
<comment type="caution">
    <text evidence="5">The sequence shown here is derived from an EMBL/GenBank/DDBJ whole genome shotgun (WGS) entry which is preliminary data.</text>
</comment>
<feature type="region of interest" description="Disordered" evidence="3">
    <location>
        <begin position="395"/>
        <end position="476"/>
    </location>
</feature>
<dbReference type="GO" id="GO:0005634">
    <property type="term" value="C:nucleus"/>
    <property type="evidence" value="ECO:0007669"/>
    <property type="project" value="UniProtKB-SubCell"/>
</dbReference>
<evidence type="ECO:0000256" key="3">
    <source>
        <dbReference type="SAM" id="MobiDB-lite"/>
    </source>
</evidence>
<feature type="compositionally biased region" description="Basic residues" evidence="3">
    <location>
        <begin position="99"/>
        <end position="122"/>
    </location>
</feature>
<dbReference type="PROSITE" id="PS51319">
    <property type="entry name" value="TFIIS_N"/>
    <property type="match status" value="1"/>
</dbReference>
<feature type="region of interest" description="Disordered" evidence="3">
    <location>
        <begin position="1"/>
        <end position="155"/>
    </location>
</feature>
<dbReference type="VEuPathDB" id="ToxoDB:TGDOM2_227560"/>
<reference evidence="5 6" key="1">
    <citation type="submission" date="2014-02" db="EMBL/GenBank/DDBJ databases">
        <authorList>
            <person name="Sibley D."/>
            <person name="Venepally P."/>
            <person name="Karamycheva S."/>
            <person name="Hadjithomas M."/>
            <person name="Khan A."/>
            <person name="Brunk B."/>
            <person name="Roos D."/>
            <person name="Caler E."/>
            <person name="Lorenzi H."/>
        </authorList>
    </citation>
    <scope>NUCLEOTIDE SEQUENCE [LARGE SCALE GENOMIC DNA]</scope>
    <source>
        <strain evidence="5 6">GAB2-2007-GAL-DOM2</strain>
    </source>
</reference>
<evidence type="ECO:0000313" key="5">
    <source>
        <dbReference type="EMBL" id="KFG45132.1"/>
    </source>
</evidence>
<dbReference type="InterPro" id="IPR017923">
    <property type="entry name" value="TFIIS_N"/>
</dbReference>
<feature type="domain" description="TFIIS N-terminal" evidence="4">
    <location>
        <begin position="285"/>
        <end position="362"/>
    </location>
</feature>
<proteinExistence type="inferred from homology"/>
<name>A0A086KL64_TOXGO</name>
<accession>A0A086KL64</accession>
<gene>
    <name evidence="5" type="ORF">TGDOM2_227560</name>
</gene>
<evidence type="ECO:0000313" key="6">
    <source>
        <dbReference type="Proteomes" id="UP000028837"/>
    </source>
</evidence>
<dbReference type="PANTHER" id="PTHR46010">
    <property type="entry name" value="PROTEIN IWS1 HOMOLOG"/>
    <property type="match status" value="1"/>
</dbReference>
<keyword evidence="2" id="KW-0539">Nucleus</keyword>
<dbReference type="OrthoDB" id="332394at2759"/>
<dbReference type="Proteomes" id="UP000028837">
    <property type="component" value="Unassembled WGS sequence"/>
</dbReference>
<dbReference type="Pfam" id="PF08711">
    <property type="entry name" value="Med26"/>
    <property type="match status" value="1"/>
</dbReference>
<dbReference type="AlphaFoldDB" id="A0A086KL64"/>
<comment type="subcellular location">
    <subcellularLocation>
        <location evidence="2">Nucleus</location>
    </subcellularLocation>
</comment>
<dbReference type="EMBL" id="AHZU02000377">
    <property type="protein sequence ID" value="KFG45132.1"/>
    <property type="molecule type" value="Genomic_DNA"/>
</dbReference>
<protein>
    <submittedName>
        <fullName evidence="5">IWS1 C-terminus protein</fullName>
    </submittedName>
</protein>
<evidence type="ECO:0000259" key="4">
    <source>
        <dbReference type="PROSITE" id="PS51319"/>
    </source>
</evidence>
<dbReference type="InterPro" id="IPR051037">
    <property type="entry name" value="RNAPII_TF_IWS1"/>
</dbReference>
<sequence>MADAGDEGDALRANAGESPRPFPESANGGMESLTDEEDFLNKTPTGDVNPEDLQEERAEREGDVETRSHEPPSGLFGDERDEIELGGTEREVSREEARRLKKEKKKRKKEKKEKKEKKKKRKRDQEGDDGEAEREKARLGGQNSGFLDDDDETLGGFIERDPEAAIHEAEDERIHVQGGINSDNDRSDIEDYGEHEGTHRPLTEFDKTLERMRQRKRRRQPLSDQDCQAYCNSLLQQMSDASTHDEKALEEGKPATAKLQMLDRVCTELVKPKWRSWFLTEGCCQCIATWLAPFKDNTLSNFTLRNRLLHVLMKLPISSQELMNNDLGRVLVLLWHHPDESDENRVLIRQLIQRWTRPMLGLGSSHREFLQERDRAFEANDADIQQKLIAAAKALQAARPPADDPEEARRRHARIPVNSGHNFIIQPKSDVNSNEQPRSREAGGSQNARSLHRFMDARSVRKPTRAQKVSIEGRGL</sequence>
<feature type="compositionally biased region" description="Basic and acidic residues" evidence="3">
    <location>
        <begin position="55"/>
        <end position="70"/>
    </location>
</feature>
<dbReference type="PANTHER" id="PTHR46010:SF1">
    <property type="entry name" value="PROTEIN IWS1 HOMOLOG"/>
    <property type="match status" value="1"/>
</dbReference>
<evidence type="ECO:0000256" key="2">
    <source>
        <dbReference type="PROSITE-ProRule" id="PRU00649"/>
    </source>
</evidence>
<evidence type="ECO:0000256" key="1">
    <source>
        <dbReference type="ARBA" id="ARBA00037992"/>
    </source>
</evidence>
<comment type="similarity">
    <text evidence="1">Belongs to the IWS1 family.</text>
</comment>
<dbReference type="GO" id="GO:0016973">
    <property type="term" value="P:poly(A)+ mRNA export from nucleus"/>
    <property type="evidence" value="ECO:0007669"/>
    <property type="project" value="TreeGrafter"/>
</dbReference>
<feature type="compositionally biased region" description="Basic and acidic residues" evidence="3">
    <location>
        <begin position="87"/>
        <end position="98"/>
    </location>
</feature>
<dbReference type="Gene3D" id="1.20.930.10">
    <property type="entry name" value="Conserved domain common to transcription factors TFIIS, elongin A, CRSP70"/>
    <property type="match status" value="1"/>
</dbReference>
<organism evidence="5 6">
    <name type="scientific">Toxoplasma gondii GAB2-2007-GAL-DOM2</name>
    <dbReference type="NCBI Taxonomy" id="1130820"/>
    <lineage>
        <taxon>Eukaryota</taxon>
        <taxon>Sar</taxon>
        <taxon>Alveolata</taxon>
        <taxon>Apicomplexa</taxon>
        <taxon>Conoidasida</taxon>
        <taxon>Coccidia</taxon>
        <taxon>Eucoccidiorida</taxon>
        <taxon>Eimeriorina</taxon>
        <taxon>Sarcocystidae</taxon>
        <taxon>Toxoplasma</taxon>
    </lineage>
</organism>